<dbReference type="InterPro" id="IPR011006">
    <property type="entry name" value="CheY-like_superfamily"/>
</dbReference>
<dbReference type="AlphaFoldDB" id="A0A0U3CLK7"/>
<evidence type="ECO:0000256" key="6">
    <source>
        <dbReference type="ARBA" id="ARBA00023136"/>
    </source>
</evidence>
<dbReference type="OrthoDB" id="77422at2157"/>
<dbReference type="EMBL" id="CP011266">
    <property type="protein sequence ID" value="ALT69388.1"/>
    <property type="molecule type" value="Genomic_DNA"/>
</dbReference>
<evidence type="ECO:0000256" key="8">
    <source>
        <dbReference type="SAM" id="Phobius"/>
    </source>
</evidence>
<dbReference type="Proteomes" id="UP000067738">
    <property type="component" value="Chromosome"/>
</dbReference>
<dbReference type="SUPFAM" id="SSF52172">
    <property type="entry name" value="CheY-like"/>
    <property type="match status" value="1"/>
</dbReference>
<dbReference type="InterPro" id="IPR001789">
    <property type="entry name" value="Sig_transdc_resp-reg_receiver"/>
</dbReference>
<evidence type="ECO:0000256" key="5">
    <source>
        <dbReference type="ARBA" id="ARBA00022989"/>
    </source>
</evidence>
<evidence type="ECO:0000256" key="2">
    <source>
        <dbReference type="ARBA" id="ARBA00022676"/>
    </source>
</evidence>
<dbReference type="SUPFAM" id="SSF53448">
    <property type="entry name" value="Nucleotide-diphospho-sugar transferases"/>
    <property type="match status" value="1"/>
</dbReference>
<dbReference type="Gene3D" id="3.40.50.2300">
    <property type="match status" value="1"/>
</dbReference>
<feature type="transmembrane region" description="Helical" evidence="8">
    <location>
        <begin position="550"/>
        <end position="569"/>
    </location>
</feature>
<comment type="subcellular location">
    <subcellularLocation>
        <location evidence="1">Membrane</location>
        <topology evidence="1">Multi-pass membrane protein</topology>
    </subcellularLocation>
</comment>
<feature type="transmembrane region" description="Helical" evidence="8">
    <location>
        <begin position="184"/>
        <end position="202"/>
    </location>
</feature>
<dbReference type="Pfam" id="PF00072">
    <property type="entry name" value="Response_reg"/>
    <property type="match status" value="1"/>
</dbReference>
<sequence length="586" mass="66656">MNSNELNEVTSLAKSHPDILVISSDNELINQLREYIEDYDYNFIGSADTKEKIKDKIARLSPNLVLLDSEIENIDLIKLAKDLEKYDIPDIVIVGERFDDMVDKVLMITPYGYLFKEIDKEELQRAMAVAIRKHELNNQKIVEAKTKIDEKNTELLIEKSDSSFLLVLCVALIIMAILSRNATWLQWVLLIPTAAMLINGIASIKKPAEVTYDYEKPFVSVFIPAHNEQATIEMTVRSVCESDYYVDGKPHFEVIVINDGSTDRTGAILHDIKEDLPQLKIVTRKPPVSGKGKGFVLNDALTLSRGEVIGVFDADTKICKDYLTKIVAYVADPAIDGVQSRVKMYNRDENFLTRMQHVEFASFGNTLRAKDNLGNTGFLGGNGQFVRKQSIVDCGKWDGFAVTEDLNLAVKIMLRGGKIRYCGEAAVYQEAITQWKPFFRQRVRWAIGNFETLFIYLPQILRSKVSIPKKFGIIEHISFYSFNLLIFFGFIITIANAISWLLLHDVTIIRMEAPFIVGILSAISFFPGIMLALSRDSPGIIEFIKDIVKYYIYCFHLIPLFFMTMVSMMTRKERKWAKTEHKGGQD</sequence>
<dbReference type="CDD" id="cd06423">
    <property type="entry name" value="CESA_like"/>
    <property type="match status" value="1"/>
</dbReference>
<dbReference type="GO" id="GO:0016758">
    <property type="term" value="F:hexosyltransferase activity"/>
    <property type="evidence" value="ECO:0007669"/>
    <property type="project" value="TreeGrafter"/>
</dbReference>
<keyword evidence="3 10" id="KW-0808">Transferase</keyword>
<dbReference type="GO" id="GO:0000160">
    <property type="term" value="P:phosphorelay signal transduction system"/>
    <property type="evidence" value="ECO:0007669"/>
    <property type="project" value="InterPro"/>
</dbReference>
<dbReference type="KEGG" id="mmil:sm9_1620"/>
<evidence type="ECO:0000256" key="3">
    <source>
        <dbReference type="ARBA" id="ARBA00022679"/>
    </source>
</evidence>
<dbReference type="InterPro" id="IPR050321">
    <property type="entry name" value="Glycosyltr_2/OpgH_subfam"/>
</dbReference>
<evidence type="ECO:0000313" key="10">
    <source>
        <dbReference type="EMBL" id="ALT69388.1"/>
    </source>
</evidence>
<keyword evidence="11" id="KW-1185">Reference proteome</keyword>
<keyword evidence="4 8" id="KW-0812">Transmembrane</keyword>
<dbReference type="PANTHER" id="PTHR43867">
    <property type="entry name" value="CELLULOSE SYNTHASE CATALYTIC SUBUNIT A [UDP-FORMING]"/>
    <property type="match status" value="1"/>
</dbReference>
<evidence type="ECO:0000313" key="11">
    <source>
        <dbReference type="Proteomes" id="UP000067738"/>
    </source>
</evidence>
<evidence type="ECO:0000256" key="1">
    <source>
        <dbReference type="ARBA" id="ARBA00004141"/>
    </source>
</evidence>
<dbReference type="PROSITE" id="PS50110">
    <property type="entry name" value="RESPONSE_REGULATORY"/>
    <property type="match status" value="1"/>
</dbReference>
<evidence type="ECO:0000256" key="4">
    <source>
        <dbReference type="ARBA" id="ARBA00022692"/>
    </source>
</evidence>
<feature type="transmembrane region" description="Helical" evidence="8">
    <location>
        <begin position="481"/>
        <end position="503"/>
    </location>
</feature>
<dbReference type="PANTHER" id="PTHR43867:SF2">
    <property type="entry name" value="CELLULOSE SYNTHASE CATALYTIC SUBUNIT A [UDP-FORMING]"/>
    <property type="match status" value="1"/>
</dbReference>
<reference evidence="10 11" key="1">
    <citation type="submission" date="2015-04" db="EMBL/GenBank/DDBJ databases">
        <title>The complete genome sequence of the rumen methanogen Methanobrevibacter millerae SM9.</title>
        <authorList>
            <person name="Leahy S.C."/>
            <person name="Kelly W.J."/>
            <person name="Pacheco D.M."/>
            <person name="Li D."/>
            <person name="Altermann E."/>
            <person name="Attwood G.T."/>
        </authorList>
    </citation>
    <scope>NUCLEOTIDE SEQUENCE [LARGE SCALE GENOMIC DNA]</scope>
    <source>
        <strain evidence="10 11">SM9</strain>
    </source>
</reference>
<name>A0A0U3CLK7_9EURY</name>
<feature type="domain" description="Response regulatory" evidence="9">
    <location>
        <begin position="18"/>
        <end position="131"/>
    </location>
</feature>
<proteinExistence type="predicted"/>
<dbReference type="Pfam" id="PF13641">
    <property type="entry name" value="Glyco_tranf_2_3"/>
    <property type="match status" value="1"/>
</dbReference>
<dbReference type="InterPro" id="IPR029044">
    <property type="entry name" value="Nucleotide-diphossugar_trans"/>
</dbReference>
<gene>
    <name evidence="10" type="ORF">sm9_1620</name>
</gene>
<dbReference type="Gene3D" id="3.90.550.10">
    <property type="entry name" value="Spore Coat Polysaccharide Biosynthesis Protein SpsA, Chain A"/>
    <property type="match status" value="1"/>
</dbReference>
<feature type="modified residue" description="4-aspartylphosphate" evidence="7">
    <location>
        <position position="68"/>
    </location>
</feature>
<feature type="transmembrane region" description="Helical" evidence="8">
    <location>
        <begin position="162"/>
        <end position="178"/>
    </location>
</feature>
<dbReference type="GeneID" id="32210278"/>
<keyword evidence="5 8" id="KW-1133">Transmembrane helix</keyword>
<dbReference type="PATRIC" id="fig|230361.4.peg.1678"/>
<accession>A0A0U3CLK7</accession>
<keyword evidence="6 8" id="KW-0472">Membrane</keyword>
<organism evidence="10 11">
    <name type="scientific">Methanobrevibacter millerae</name>
    <dbReference type="NCBI Taxonomy" id="230361"/>
    <lineage>
        <taxon>Archaea</taxon>
        <taxon>Methanobacteriati</taxon>
        <taxon>Methanobacteriota</taxon>
        <taxon>Methanomada group</taxon>
        <taxon>Methanobacteria</taxon>
        <taxon>Methanobacteriales</taxon>
        <taxon>Methanobacteriaceae</taxon>
        <taxon>Methanobrevibacter</taxon>
    </lineage>
</organism>
<dbReference type="GO" id="GO:0005886">
    <property type="term" value="C:plasma membrane"/>
    <property type="evidence" value="ECO:0007669"/>
    <property type="project" value="TreeGrafter"/>
</dbReference>
<evidence type="ECO:0000256" key="7">
    <source>
        <dbReference type="PROSITE-ProRule" id="PRU00169"/>
    </source>
</evidence>
<dbReference type="RefSeq" id="WP_083495886.1">
    <property type="nucleotide sequence ID" value="NZ_CP011266.1"/>
</dbReference>
<keyword evidence="2" id="KW-0328">Glycosyltransferase</keyword>
<evidence type="ECO:0000259" key="9">
    <source>
        <dbReference type="PROSITE" id="PS50110"/>
    </source>
</evidence>
<keyword evidence="7" id="KW-0597">Phosphoprotein</keyword>
<protein>
    <submittedName>
        <fullName evidence="10">Glycosyl transferase GT2 family with response regulator receiver</fullName>
    </submittedName>
</protein>
<feature type="transmembrane region" description="Helical" evidence="8">
    <location>
        <begin position="515"/>
        <end position="534"/>
    </location>
</feature>